<evidence type="ECO:0000313" key="1">
    <source>
        <dbReference type="EMBL" id="OSX59081.1"/>
    </source>
</evidence>
<dbReference type="Proteomes" id="UP000194127">
    <property type="component" value="Unassembled WGS sequence"/>
</dbReference>
<dbReference type="EMBL" id="KZ110603">
    <property type="protein sequence ID" value="OSX59081.1"/>
    <property type="molecule type" value="Genomic_DNA"/>
</dbReference>
<dbReference type="RefSeq" id="XP_024335875.1">
    <property type="nucleotide sequence ID" value="XM_024481234.1"/>
</dbReference>
<proteinExistence type="predicted"/>
<dbReference type="STRING" id="670580.A0A1X6MRS7"/>
<protein>
    <submittedName>
        <fullName evidence="1">Uncharacterized protein</fullName>
    </submittedName>
</protein>
<dbReference type="AlphaFoldDB" id="A0A1X6MRS7"/>
<name>A0A1X6MRS7_9APHY</name>
<reference evidence="1 2" key="1">
    <citation type="submission" date="2017-04" db="EMBL/GenBank/DDBJ databases">
        <title>Genome Sequence of the Model Brown-Rot Fungus Postia placenta SB12.</title>
        <authorList>
            <consortium name="DOE Joint Genome Institute"/>
            <person name="Gaskell J."/>
            <person name="Kersten P."/>
            <person name="Larrondo L.F."/>
            <person name="Canessa P."/>
            <person name="Martinez D."/>
            <person name="Hibbett D."/>
            <person name="Schmoll M."/>
            <person name="Kubicek C.P."/>
            <person name="Martinez A.T."/>
            <person name="Yadav J."/>
            <person name="Master E."/>
            <person name="Magnuson J.K."/>
            <person name="James T."/>
            <person name="Yaver D."/>
            <person name="Berka R."/>
            <person name="Labutti K."/>
            <person name="Lipzen A."/>
            <person name="Aerts A."/>
            <person name="Barry K."/>
            <person name="Henrissat B."/>
            <person name="Blanchette R."/>
            <person name="Grigoriev I."/>
            <person name="Cullen D."/>
        </authorList>
    </citation>
    <scope>NUCLEOTIDE SEQUENCE [LARGE SCALE GENOMIC DNA]</scope>
    <source>
        <strain evidence="1 2">MAD-698-R-SB12</strain>
    </source>
</reference>
<keyword evidence="2" id="KW-1185">Reference proteome</keyword>
<dbReference type="OrthoDB" id="5987198at2759"/>
<sequence>MLSTETLRCDPRNYSVPILDVLKDSDDQEISYMVMPFLRLTNRPEFEIVEDVINLIDQILKMFPQGFHPVKTGFLLDAKTPARPLARSQVSVKHYHVGYGISIYIPPHVHPKLALGIDGRDRDVPELSAFAPYDPFKMAIFIIGNMFKRIFLDEFTNVGFLLRLHESMTQRDPARRPDSQEASKEWQVVRSSLWQVHRKWRLRSRRYWLHNPYYDVDSFCNISTSLTTEFLGWGT</sequence>
<dbReference type="GeneID" id="36326184"/>
<evidence type="ECO:0000313" key="2">
    <source>
        <dbReference type="Proteomes" id="UP000194127"/>
    </source>
</evidence>
<organism evidence="1 2">
    <name type="scientific">Postia placenta MAD-698-R-SB12</name>
    <dbReference type="NCBI Taxonomy" id="670580"/>
    <lineage>
        <taxon>Eukaryota</taxon>
        <taxon>Fungi</taxon>
        <taxon>Dikarya</taxon>
        <taxon>Basidiomycota</taxon>
        <taxon>Agaricomycotina</taxon>
        <taxon>Agaricomycetes</taxon>
        <taxon>Polyporales</taxon>
        <taxon>Adustoporiaceae</taxon>
        <taxon>Rhodonia</taxon>
    </lineage>
</organism>
<accession>A0A1X6MRS7</accession>
<gene>
    <name evidence="1" type="ORF">POSPLADRAFT_1060165</name>
</gene>